<reference evidence="2" key="1">
    <citation type="journal article" date="2009" name="PLoS Genet.">
        <title>Sequencing, mapping, and analysis of 27,455 maize full-length cDNAs.</title>
        <authorList>
            <person name="Soderlund C."/>
            <person name="Descour A."/>
            <person name="Kudrna D."/>
            <person name="Bomhoff M."/>
            <person name="Boyd L."/>
            <person name="Currie J."/>
            <person name="Angelova A."/>
            <person name="Collura K."/>
            <person name="Wissotski M."/>
            <person name="Ashley E."/>
            <person name="Morrow D."/>
            <person name="Fernandes J."/>
            <person name="Walbot V."/>
            <person name="Yu Y."/>
        </authorList>
    </citation>
    <scope>NUCLEOTIDE SEQUENCE</scope>
    <source>
        <strain evidence="2">B73</strain>
    </source>
</reference>
<evidence type="ECO:0000256" key="1">
    <source>
        <dbReference type="SAM" id="MobiDB-lite"/>
    </source>
</evidence>
<proteinExistence type="evidence at transcript level"/>
<feature type="region of interest" description="Disordered" evidence="1">
    <location>
        <begin position="43"/>
        <end position="63"/>
    </location>
</feature>
<protein>
    <submittedName>
        <fullName evidence="2">Uncharacterized protein</fullName>
    </submittedName>
</protein>
<dbReference type="EMBL" id="BT086824">
    <property type="protein sequence ID" value="ACR37177.1"/>
    <property type="molecule type" value="mRNA"/>
</dbReference>
<accession>C4J7M7</accession>
<evidence type="ECO:0000313" key="2">
    <source>
        <dbReference type="EMBL" id="ACR37177.1"/>
    </source>
</evidence>
<sequence>MFLSKSHHQVQDNCKLCYNPILMNPFTSKWPWQPCKPICSKQAGTTETPANCGSRPSTDNLPH</sequence>
<reference evidence="2" key="2">
    <citation type="submission" date="2012-06" db="EMBL/GenBank/DDBJ databases">
        <authorList>
            <person name="Yu Y."/>
            <person name="Currie J."/>
            <person name="Lomeli R."/>
            <person name="Angelova A."/>
            <person name="Collura K."/>
            <person name="Wissotski M."/>
            <person name="Campos D."/>
            <person name="Kudrna D."/>
            <person name="Golser W."/>
            <person name="Ashely E."/>
            <person name="Descour A."/>
            <person name="Fernandes J."/>
            <person name="Soderlund C."/>
            <person name="Walbot V."/>
        </authorList>
    </citation>
    <scope>NUCLEOTIDE SEQUENCE</scope>
    <source>
        <strain evidence="2">B73</strain>
    </source>
</reference>
<dbReference type="AlphaFoldDB" id="C4J7M7"/>
<organism evidence="2">
    <name type="scientific">Zea mays</name>
    <name type="common">Maize</name>
    <dbReference type="NCBI Taxonomy" id="4577"/>
    <lineage>
        <taxon>Eukaryota</taxon>
        <taxon>Viridiplantae</taxon>
        <taxon>Streptophyta</taxon>
        <taxon>Embryophyta</taxon>
        <taxon>Tracheophyta</taxon>
        <taxon>Spermatophyta</taxon>
        <taxon>Magnoliopsida</taxon>
        <taxon>Liliopsida</taxon>
        <taxon>Poales</taxon>
        <taxon>Poaceae</taxon>
        <taxon>PACMAD clade</taxon>
        <taxon>Panicoideae</taxon>
        <taxon>Andropogonodae</taxon>
        <taxon>Andropogoneae</taxon>
        <taxon>Tripsacinae</taxon>
        <taxon>Zea</taxon>
    </lineage>
</organism>
<name>C4J7M7_MAIZE</name>